<dbReference type="PANTHER" id="PTHR43057:SF1">
    <property type="entry name" value="ARSENICAL-RESISTANCE PROTEIN 3"/>
    <property type="match status" value="1"/>
</dbReference>
<comment type="similarity">
    <text evidence="2">Belongs to the arsenical resistance-3 (ACR3) (TC 2.A.59) family.</text>
</comment>
<dbReference type="GO" id="GO:0015104">
    <property type="term" value="F:antimonite transmembrane transporter activity"/>
    <property type="evidence" value="ECO:0007669"/>
    <property type="project" value="TreeGrafter"/>
</dbReference>
<dbReference type="InterPro" id="IPR002657">
    <property type="entry name" value="BilAc:Na_symport/Acr3"/>
</dbReference>
<evidence type="ECO:0000256" key="3">
    <source>
        <dbReference type="ARBA" id="ARBA00022448"/>
    </source>
</evidence>
<evidence type="ECO:0000313" key="9">
    <source>
        <dbReference type="EMBL" id="ELY68126.1"/>
    </source>
</evidence>
<evidence type="ECO:0000256" key="2">
    <source>
        <dbReference type="ARBA" id="ARBA00010110"/>
    </source>
</evidence>
<dbReference type="STRING" id="1227496.C489_08990"/>
<feature type="transmembrane region" description="Helical" evidence="8">
    <location>
        <begin position="39"/>
        <end position="58"/>
    </location>
</feature>
<dbReference type="Pfam" id="PF01758">
    <property type="entry name" value="SBF"/>
    <property type="match status" value="1"/>
</dbReference>
<protein>
    <submittedName>
        <fullName evidence="9">Bile acid:sodium symporter</fullName>
    </submittedName>
</protein>
<sequence>MMPSKEWVQRHQIAVYAVSVLLAVGIGLARPAAAPAFERLITPVLAVLLYVTFLEIPFGRFRAAFTNGRFMAGALGLNFLVVPIVVYGLTRVLPQEPVLLVGAFMVLLTPCIDYVIPFTDLADGDAEQLTAATPALLVLQLLLLPGYLWLFMGSRIAAAVDPEPFLEAFLLLIALPLTLAWLTEQGATRSATGRRWQAAMGWLPVPMMGATLLVVIASQLPRVQDSIGRIAAVVPVYVAFLVVMPLVGRVAAGLLRLNTGESRALVFTSVTRNSLVVLPLALALPAGYELAPAVVVTQTLVELTGMVILTRVVPAWLVPDTPQPISTVDIAENE</sequence>
<organism evidence="9 10">
    <name type="scientific">Natrinema versiforme JCM 10478</name>
    <dbReference type="NCBI Taxonomy" id="1227496"/>
    <lineage>
        <taxon>Archaea</taxon>
        <taxon>Methanobacteriati</taxon>
        <taxon>Methanobacteriota</taxon>
        <taxon>Stenosarchaea group</taxon>
        <taxon>Halobacteria</taxon>
        <taxon>Halobacteriales</taxon>
        <taxon>Natrialbaceae</taxon>
        <taxon>Natrinema</taxon>
    </lineage>
</organism>
<keyword evidence="5 8" id="KW-0812">Transmembrane</keyword>
<feature type="transmembrane region" description="Helical" evidence="8">
    <location>
        <begin position="227"/>
        <end position="252"/>
    </location>
</feature>
<keyword evidence="6 8" id="KW-1133">Transmembrane helix</keyword>
<accession>L9Y367</accession>
<dbReference type="PATRIC" id="fig|1227496.3.peg.1819"/>
<comment type="subcellular location">
    <subcellularLocation>
        <location evidence="1">Cell membrane</location>
        <topology evidence="1">Multi-pass membrane protein</topology>
    </subcellularLocation>
</comment>
<dbReference type="PANTHER" id="PTHR43057">
    <property type="entry name" value="ARSENITE EFFLUX TRANSPORTER"/>
    <property type="match status" value="1"/>
</dbReference>
<dbReference type="InterPro" id="IPR038770">
    <property type="entry name" value="Na+/solute_symporter_sf"/>
</dbReference>
<dbReference type="InterPro" id="IPR004706">
    <property type="entry name" value="Arsenical-R_Acr3"/>
</dbReference>
<evidence type="ECO:0000313" key="10">
    <source>
        <dbReference type="Proteomes" id="UP000011632"/>
    </source>
</evidence>
<feature type="transmembrane region" description="Helical" evidence="8">
    <location>
        <begin position="129"/>
        <end position="152"/>
    </location>
</feature>
<evidence type="ECO:0000256" key="4">
    <source>
        <dbReference type="ARBA" id="ARBA00022475"/>
    </source>
</evidence>
<dbReference type="Proteomes" id="UP000011632">
    <property type="component" value="Unassembled WGS sequence"/>
</dbReference>
<proteinExistence type="inferred from homology"/>
<feature type="transmembrane region" description="Helical" evidence="8">
    <location>
        <begin position="202"/>
        <end position="221"/>
    </location>
</feature>
<evidence type="ECO:0000256" key="1">
    <source>
        <dbReference type="ARBA" id="ARBA00004651"/>
    </source>
</evidence>
<reference evidence="9 10" key="1">
    <citation type="journal article" date="2014" name="PLoS Genet.">
        <title>Phylogenetically driven sequencing of extremely halophilic archaea reveals strategies for static and dynamic osmo-response.</title>
        <authorList>
            <person name="Becker E.A."/>
            <person name="Seitzer P.M."/>
            <person name="Tritt A."/>
            <person name="Larsen D."/>
            <person name="Krusor M."/>
            <person name="Yao A.I."/>
            <person name="Wu D."/>
            <person name="Madern D."/>
            <person name="Eisen J.A."/>
            <person name="Darling A.E."/>
            <person name="Facciotti M.T."/>
        </authorList>
    </citation>
    <scope>NUCLEOTIDE SEQUENCE [LARGE SCALE GENOMIC DNA]</scope>
    <source>
        <strain evidence="9 10">JCM 10478</strain>
    </source>
</reference>
<dbReference type="GO" id="GO:0005886">
    <property type="term" value="C:plasma membrane"/>
    <property type="evidence" value="ECO:0007669"/>
    <property type="project" value="UniProtKB-SubCell"/>
</dbReference>
<keyword evidence="7 8" id="KW-0472">Membrane</keyword>
<dbReference type="EMBL" id="AOID01000026">
    <property type="protein sequence ID" value="ELY68126.1"/>
    <property type="molecule type" value="Genomic_DNA"/>
</dbReference>
<feature type="transmembrane region" description="Helical" evidence="8">
    <location>
        <begin position="98"/>
        <end position="117"/>
    </location>
</feature>
<dbReference type="AlphaFoldDB" id="L9Y367"/>
<keyword evidence="4" id="KW-1003">Cell membrane</keyword>
<gene>
    <name evidence="9" type="ORF">C489_08990</name>
</gene>
<dbReference type="GO" id="GO:0015105">
    <property type="term" value="F:arsenite transmembrane transporter activity"/>
    <property type="evidence" value="ECO:0007669"/>
    <property type="project" value="TreeGrafter"/>
</dbReference>
<keyword evidence="3" id="KW-0813">Transport</keyword>
<evidence type="ECO:0000256" key="6">
    <source>
        <dbReference type="ARBA" id="ARBA00022989"/>
    </source>
</evidence>
<dbReference type="GO" id="GO:0015297">
    <property type="term" value="F:antiporter activity"/>
    <property type="evidence" value="ECO:0007669"/>
    <property type="project" value="InterPro"/>
</dbReference>
<keyword evidence="10" id="KW-1185">Reference proteome</keyword>
<evidence type="ECO:0000256" key="8">
    <source>
        <dbReference type="SAM" id="Phobius"/>
    </source>
</evidence>
<evidence type="ECO:0000256" key="7">
    <source>
        <dbReference type="ARBA" id="ARBA00023136"/>
    </source>
</evidence>
<name>L9Y367_9EURY</name>
<dbReference type="Gene3D" id="1.20.1530.20">
    <property type="match status" value="1"/>
</dbReference>
<feature type="transmembrane region" description="Helical" evidence="8">
    <location>
        <begin position="164"/>
        <end position="182"/>
    </location>
</feature>
<evidence type="ECO:0000256" key="5">
    <source>
        <dbReference type="ARBA" id="ARBA00022692"/>
    </source>
</evidence>
<comment type="caution">
    <text evidence="9">The sequence shown here is derived from an EMBL/GenBank/DDBJ whole genome shotgun (WGS) entry which is preliminary data.</text>
</comment>
<feature type="transmembrane region" description="Helical" evidence="8">
    <location>
        <begin position="70"/>
        <end position="92"/>
    </location>
</feature>